<feature type="region of interest" description="Disordered" evidence="2">
    <location>
        <begin position="122"/>
        <end position="143"/>
    </location>
</feature>
<dbReference type="GO" id="GO:0000786">
    <property type="term" value="C:nucleosome"/>
    <property type="evidence" value="ECO:0007669"/>
    <property type="project" value="UniProtKB-KW"/>
</dbReference>
<dbReference type="GO" id="GO:0030527">
    <property type="term" value="F:structural constituent of chromatin"/>
    <property type="evidence" value="ECO:0007669"/>
    <property type="project" value="InterPro"/>
</dbReference>
<comment type="similarity">
    <text evidence="1">Belongs to the histone H2A family.</text>
</comment>
<keyword evidence="1" id="KW-0539">Nucleus</keyword>
<protein>
    <recommendedName>
        <fullName evidence="1">Histone H2A</fullName>
    </recommendedName>
</protein>
<dbReference type="EMBL" id="JAHXZJ010000381">
    <property type="protein sequence ID" value="KAH0559092.1"/>
    <property type="molecule type" value="Genomic_DNA"/>
</dbReference>
<dbReference type="SMART" id="SM00414">
    <property type="entry name" value="H2A"/>
    <property type="match status" value="1"/>
</dbReference>
<keyword evidence="4" id="KW-1185">Reference proteome</keyword>
<evidence type="ECO:0000256" key="2">
    <source>
        <dbReference type="SAM" id="MobiDB-lite"/>
    </source>
</evidence>
<keyword evidence="1" id="KW-0238">DNA-binding</keyword>
<organism evidence="3 4">
    <name type="scientific">Cotesia glomerata</name>
    <name type="common">Lepidopteran parasitic wasp</name>
    <name type="synonym">Apanteles glomeratus</name>
    <dbReference type="NCBI Taxonomy" id="32391"/>
    <lineage>
        <taxon>Eukaryota</taxon>
        <taxon>Metazoa</taxon>
        <taxon>Ecdysozoa</taxon>
        <taxon>Arthropoda</taxon>
        <taxon>Hexapoda</taxon>
        <taxon>Insecta</taxon>
        <taxon>Pterygota</taxon>
        <taxon>Neoptera</taxon>
        <taxon>Endopterygota</taxon>
        <taxon>Hymenoptera</taxon>
        <taxon>Apocrita</taxon>
        <taxon>Ichneumonoidea</taxon>
        <taxon>Braconidae</taxon>
        <taxon>Microgastrinae</taxon>
        <taxon>Cotesia</taxon>
    </lineage>
</organism>
<evidence type="ECO:0000313" key="3">
    <source>
        <dbReference type="EMBL" id="KAH0559092.1"/>
    </source>
</evidence>
<dbReference type="AlphaFoldDB" id="A0AAV7IVP7"/>
<sequence length="143" mass="15504">MTMETAAVDHPFESSVLVLQRLLGVSLVVTLGSPSGCSVLRNYAERVGAGAPVYLAAVMEYLAAEVLELAGNAAQTTRRPESSLVIFSWPSLPGELICGKLRSWNDTYPEKESTALQETIERNKQRAETSDDGHIATNLRLPT</sequence>
<comment type="subunit">
    <text evidence="1">The nucleosome is a histone octamer containing two molecules each of H2A, H2B, H3 and H4 assembled in one H3-H4 heterotetramer and two H2A-H2B heterodimers. The octamer wraps approximately 147 bp of DNA.</text>
</comment>
<dbReference type="GO" id="GO:0046982">
    <property type="term" value="F:protein heterodimerization activity"/>
    <property type="evidence" value="ECO:0007669"/>
    <property type="project" value="InterPro"/>
</dbReference>
<comment type="caution">
    <text evidence="3">The sequence shown here is derived from an EMBL/GenBank/DDBJ whole genome shotgun (WGS) entry which is preliminary data.</text>
</comment>
<evidence type="ECO:0000256" key="1">
    <source>
        <dbReference type="RuleBase" id="RU003767"/>
    </source>
</evidence>
<evidence type="ECO:0000313" key="4">
    <source>
        <dbReference type="Proteomes" id="UP000826195"/>
    </source>
</evidence>
<dbReference type="Gene3D" id="1.10.20.10">
    <property type="entry name" value="Histone, subunit A"/>
    <property type="match status" value="1"/>
</dbReference>
<keyword evidence="1" id="KW-0544">Nucleosome core</keyword>
<comment type="subcellular location">
    <subcellularLocation>
        <location evidence="1">Nucleus</location>
    </subcellularLocation>
</comment>
<keyword evidence="1" id="KW-0158">Chromosome</keyword>
<name>A0AAV7IVP7_COTGL</name>
<accession>A0AAV7IVP7</accession>
<dbReference type="InterPro" id="IPR009072">
    <property type="entry name" value="Histone-fold"/>
</dbReference>
<dbReference type="PANTHER" id="PTHR23430">
    <property type="entry name" value="HISTONE H2A"/>
    <property type="match status" value="1"/>
</dbReference>
<feature type="compositionally biased region" description="Basic and acidic residues" evidence="2">
    <location>
        <begin position="122"/>
        <end position="134"/>
    </location>
</feature>
<proteinExistence type="inferred from homology"/>
<dbReference type="PRINTS" id="PR00620">
    <property type="entry name" value="HISTONEH2A"/>
</dbReference>
<dbReference type="GO" id="GO:0005634">
    <property type="term" value="C:nucleus"/>
    <property type="evidence" value="ECO:0007669"/>
    <property type="project" value="UniProtKB-SubCell"/>
</dbReference>
<reference evidence="3 4" key="1">
    <citation type="journal article" date="2021" name="J. Hered.">
        <title>A chromosome-level genome assembly of the parasitoid wasp, Cotesia glomerata (Hymenoptera: Braconidae).</title>
        <authorList>
            <person name="Pinto B.J."/>
            <person name="Weis J.J."/>
            <person name="Gamble T."/>
            <person name="Ode P.J."/>
            <person name="Paul R."/>
            <person name="Zaspel J.M."/>
        </authorList>
    </citation>
    <scope>NUCLEOTIDE SEQUENCE [LARGE SCALE GENOMIC DNA]</scope>
    <source>
        <strain evidence="3">CgM1</strain>
    </source>
</reference>
<gene>
    <name evidence="3" type="ORF">KQX54_000473</name>
</gene>
<dbReference type="Proteomes" id="UP000826195">
    <property type="component" value="Unassembled WGS sequence"/>
</dbReference>
<dbReference type="GO" id="GO:0003677">
    <property type="term" value="F:DNA binding"/>
    <property type="evidence" value="ECO:0007669"/>
    <property type="project" value="UniProtKB-KW"/>
</dbReference>
<dbReference type="SUPFAM" id="SSF47113">
    <property type="entry name" value="Histone-fold"/>
    <property type="match status" value="1"/>
</dbReference>
<dbReference type="InterPro" id="IPR002119">
    <property type="entry name" value="Histone_H2A"/>
</dbReference>